<protein>
    <recommendedName>
        <fullName evidence="3">Lipoprotein</fullName>
    </recommendedName>
</protein>
<dbReference type="PATRIC" id="fig|146537.3.peg.5801"/>
<proteinExistence type="predicted"/>
<dbReference type="Proteomes" id="UP000053859">
    <property type="component" value="Unassembled WGS sequence"/>
</dbReference>
<gene>
    <name evidence="1" type="ORF">SAZU_5508</name>
</gene>
<evidence type="ECO:0000313" key="2">
    <source>
        <dbReference type="Proteomes" id="UP000053859"/>
    </source>
</evidence>
<sequence>MSQQQPHARSNRRPLSRAHRLRAAALIVLPLVTACGGGDHDKPAAGGRTAKPSGSAAPAAGVVAPAKAEVIAALTGCKVKIRTEADELREGVCHTKKGDYLITTFPEERLKETWLESAGVYGGRYLVGMRWVVSAKPEMLEPLRAKLGGTVRELKGIGPSANAS</sequence>
<dbReference type="AlphaFoldDB" id="A0A0K8PRW1"/>
<keyword evidence="2" id="KW-1185">Reference proteome</keyword>
<evidence type="ECO:0008006" key="3">
    <source>
        <dbReference type="Google" id="ProtNLM"/>
    </source>
</evidence>
<evidence type="ECO:0000313" key="1">
    <source>
        <dbReference type="EMBL" id="GAP50650.1"/>
    </source>
</evidence>
<dbReference type="OrthoDB" id="5114877at2"/>
<dbReference type="EMBL" id="DF968346">
    <property type="protein sequence ID" value="GAP50650.1"/>
    <property type="molecule type" value="Genomic_DNA"/>
</dbReference>
<organism evidence="1 2">
    <name type="scientific">Streptomyces azureus</name>
    <dbReference type="NCBI Taxonomy" id="146537"/>
    <lineage>
        <taxon>Bacteria</taxon>
        <taxon>Bacillati</taxon>
        <taxon>Actinomycetota</taxon>
        <taxon>Actinomycetes</taxon>
        <taxon>Kitasatosporales</taxon>
        <taxon>Streptomycetaceae</taxon>
        <taxon>Streptomyces</taxon>
    </lineage>
</organism>
<name>A0A0K8PRW1_STRAJ</name>
<accession>A0A0K8PRW1</accession>
<reference evidence="1" key="1">
    <citation type="journal article" date="2015" name="Genome Announc.">
        <title>Draft Genome Sequence of Thiostrepton-Producing Streptomyces azureus ATCC 14921.</title>
        <authorList>
            <person name="Sakihara K."/>
            <person name="Maeda J."/>
            <person name="Tashiro K."/>
            <person name="Fujino Y."/>
            <person name="Kuhara S."/>
            <person name="Ohshima T."/>
            <person name="Ogata S."/>
            <person name="Doi K."/>
        </authorList>
    </citation>
    <scope>NUCLEOTIDE SEQUENCE [LARGE SCALE GENOMIC DNA]</scope>
    <source>
        <strain evidence="1">ATCC14921</strain>
    </source>
</reference>
<dbReference type="RefSeq" id="WP_059420984.1">
    <property type="nucleotide sequence ID" value="NZ_DF968346.1"/>
</dbReference>